<keyword evidence="1" id="KW-0472">Membrane</keyword>
<feature type="transmembrane region" description="Helical" evidence="1">
    <location>
        <begin position="337"/>
        <end position="358"/>
    </location>
</feature>
<evidence type="ECO:0000256" key="1">
    <source>
        <dbReference type="SAM" id="Phobius"/>
    </source>
</evidence>
<organism evidence="2 3">
    <name type="scientific">Phytophthora palmivora</name>
    <dbReference type="NCBI Taxonomy" id="4796"/>
    <lineage>
        <taxon>Eukaryota</taxon>
        <taxon>Sar</taxon>
        <taxon>Stramenopiles</taxon>
        <taxon>Oomycota</taxon>
        <taxon>Peronosporomycetes</taxon>
        <taxon>Peronosporales</taxon>
        <taxon>Peronosporaceae</taxon>
        <taxon>Phytophthora</taxon>
    </lineage>
</organism>
<feature type="transmembrane region" description="Helical" evidence="1">
    <location>
        <begin position="370"/>
        <end position="388"/>
    </location>
</feature>
<keyword evidence="1" id="KW-0812">Transmembrane</keyword>
<evidence type="ECO:0000313" key="2">
    <source>
        <dbReference type="EMBL" id="POM66107.1"/>
    </source>
</evidence>
<name>A0A2P4XKP8_9STRA</name>
<evidence type="ECO:0000313" key="3">
    <source>
        <dbReference type="Proteomes" id="UP000237271"/>
    </source>
</evidence>
<protein>
    <submittedName>
        <fullName evidence="2">Uncharacterized protein</fullName>
    </submittedName>
</protein>
<dbReference type="OrthoDB" id="115917at2759"/>
<comment type="caution">
    <text evidence="2">The sequence shown here is derived from an EMBL/GenBank/DDBJ whole genome shotgun (WGS) entry which is preliminary data.</text>
</comment>
<feature type="transmembrane region" description="Helical" evidence="1">
    <location>
        <begin position="49"/>
        <end position="71"/>
    </location>
</feature>
<dbReference type="EMBL" id="NCKW01009743">
    <property type="protein sequence ID" value="POM66107.1"/>
    <property type="molecule type" value="Genomic_DNA"/>
</dbReference>
<feature type="transmembrane region" description="Helical" evidence="1">
    <location>
        <begin position="228"/>
        <end position="249"/>
    </location>
</feature>
<feature type="transmembrane region" description="Helical" evidence="1">
    <location>
        <begin position="183"/>
        <end position="207"/>
    </location>
</feature>
<keyword evidence="1" id="KW-1133">Transmembrane helix</keyword>
<dbReference type="Proteomes" id="UP000237271">
    <property type="component" value="Unassembled WGS sequence"/>
</dbReference>
<gene>
    <name evidence="2" type="ORF">PHPALM_18084</name>
</gene>
<accession>A0A2P4XKP8</accession>
<dbReference type="AlphaFoldDB" id="A0A2P4XKP8"/>
<feature type="transmembrane region" description="Helical" evidence="1">
    <location>
        <begin position="269"/>
        <end position="294"/>
    </location>
</feature>
<reference evidence="2 3" key="1">
    <citation type="journal article" date="2017" name="Genome Biol. Evol.">
        <title>Phytophthora megakarya and P. palmivora, closely related causal agents of cacao black pod rot, underwent increases in genome sizes and gene numbers by different mechanisms.</title>
        <authorList>
            <person name="Ali S.S."/>
            <person name="Shao J."/>
            <person name="Lary D.J."/>
            <person name="Kronmiller B."/>
            <person name="Shen D."/>
            <person name="Strem M.D."/>
            <person name="Amoako-Attah I."/>
            <person name="Akrofi A.Y."/>
            <person name="Begoude B.A."/>
            <person name="Ten Hoopen G.M."/>
            <person name="Coulibaly K."/>
            <person name="Kebe B.I."/>
            <person name="Melnick R.L."/>
            <person name="Guiltinan M.J."/>
            <person name="Tyler B.M."/>
            <person name="Meinhardt L.W."/>
            <person name="Bailey B.A."/>
        </authorList>
    </citation>
    <scope>NUCLEOTIDE SEQUENCE [LARGE SCALE GENOMIC DNA]</scope>
    <source>
        <strain evidence="3">sbr112.9</strain>
    </source>
</reference>
<sequence length="451" mass="49609">MCGANDAVCLHGDCVVETADGAAYEYCRCDDMYSGSQCSFREELLYWELPVTCGMMLVMLGISIFVTGKTLEWLRFSRDKRDAFAFPRKWKSLPVQSIGAKLLRGTWSGVTRRGLPTKPTRNHIVENTLIALVVFLEIVPWVQLIALLFLPVVPWPKPSRRVAETLRLSLLYPLWSHLEPSKFPILMLYLALGFVPGALLVACILGAKRFPLFKPQPKNSPAEDVCTLVLRLYSEWFALPVMIGLLFPFECGVIGYSKTEGSGMTVPTLSTSCFTLLQGEMVAAGSFMFILYCITSSAIVIQMNCEASPPEPTLWTHVRYTKVAHILKAPLAMVNGIRLAGAVMAFWTSLLATVASLVDDPGATIIYETWSLGAIAISAISLPGLFLYHSEDFLYKLVSSAKDAGLSSIAEATKQAKTGRRPGRRFPNRASKSHAYPTIKCCGKAAESIEA</sequence>
<proteinExistence type="predicted"/>
<feature type="transmembrane region" description="Helical" evidence="1">
    <location>
        <begin position="128"/>
        <end position="150"/>
    </location>
</feature>
<keyword evidence="3" id="KW-1185">Reference proteome</keyword>